<dbReference type="AlphaFoldDB" id="F0NZB9"/>
<dbReference type="EMBL" id="CP002455">
    <property type="protein sequence ID" value="ADX67248.1"/>
    <property type="molecule type" value="Genomic_DNA"/>
</dbReference>
<evidence type="ECO:0000256" key="1">
    <source>
        <dbReference type="SAM" id="Phobius"/>
    </source>
</evidence>
<dbReference type="KEGG" id="wvi:Weevi_0529"/>
<keyword evidence="1" id="KW-0812">Transmembrane</keyword>
<gene>
    <name evidence="2" type="ordered locus">Weevi_0529</name>
</gene>
<evidence type="ECO:0000313" key="3">
    <source>
        <dbReference type="Proteomes" id="UP000008641"/>
    </source>
</evidence>
<reference evidence="3" key="2">
    <citation type="journal article" date="2011" name="Stand. Genomic Sci.">
        <title>Complete genome sequence of Weeksella virosa type strain (9751T).</title>
        <authorList>
            <person name="Lang E."/>
            <person name="Teshima H."/>
            <person name="Lucas S."/>
            <person name="Lapidus A."/>
            <person name="Hammon N."/>
            <person name="Deshpande S."/>
            <person name="Nolan M."/>
            <person name="Cheng J."/>
            <person name="Pitluck S."/>
            <person name="Liolios K."/>
            <person name="Pagani I."/>
            <person name="Mikhailova N."/>
            <person name="Ivanova N."/>
            <person name="Mavromatis K."/>
            <person name="Pati A."/>
            <person name="Tapia R."/>
            <person name="Han C."/>
            <person name="Goodwin L."/>
            <person name="Chen A."/>
            <person name="Palaniappan K."/>
            <person name="Land M."/>
            <person name="Hauser L."/>
            <person name="Chang Y."/>
            <person name="Jeffries C."/>
            <person name="Brambilla E."/>
            <person name="Kopitz M."/>
            <person name="Rohde M."/>
            <person name="Goker M."/>
            <person name="Tindall B."/>
            <person name="Detter J."/>
            <person name="Woyke T."/>
            <person name="Bristow J."/>
            <person name="Eisen J."/>
            <person name="Markowitz V."/>
            <person name="Hugenholtz P."/>
            <person name="Klenk H."/>
            <person name="Kyrpides N."/>
        </authorList>
    </citation>
    <scope>NUCLEOTIDE SEQUENCE [LARGE SCALE GENOMIC DNA]</scope>
    <source>
        <strain evidence="3">ATCC 43766 / DSM 16922 / JCM 21250 / NBRC 16016 / NCTC 11634 / CL345/78</strain>
    </source>
</reference>
<evidence type="ECO:0000313" key="2">
    <source>
        <dbReference type="EMBL" id="ADX67248.1"/>
    </source>
</evidence>
<protein>
    <submittedName>
        <fullName evidence="2">Sodium/hydrogen exchanger</fullName>
    </submittedName>
</protein>
<keyword evidence="1" id="KW-0472">Membrane</keyword>
<dbReference type="STRING" id="865938.Weevi_0529"/>
<organism evidence="2 3">
    <name type="scientific">Weeksella virosa (strain ATCC 43766 / DSM 16922 / JCM 21250 / CCUG 30538 / CDC 9751 / IAM 14551 / NBRC 16016 / NCTC 11634 / CL345/78)</name>
    <dbReference type="NCBI Taxonomy" id="865938"/>
    <lineage>
        <taxon>Bacteria</taxon>
        <taxon>Pseudomonadati</taxon>
        <taxon>Bacteroidota</taxon>
        <taxon>Flavobacteriia</taxon>
        <taxon>Flavobacteriales</taxon>
        <taxon>Weeksellaceae</taxon>
        <taxon>Weeksella</taxon>
    </lineage>
</organism>
<accession>F0NZB9</accession>
<dbReference type="HOGENOM" id="CLU_3031341_0_0_10"/>
<sequence length="55" mass="6405">MKQTLFLAAIFFVIFLGLKMVFDYNNFTTQLLHSAIATSVFIVFRLVFRNKKTKA</sequence>
<dbReference type="RefSeq" id="WP_013597640.1">
    <property type="nucleotide sequence ID" value="NC_015144.1"/>
</dbReference>
<keyword evidence="1" id="KW-1133">Transmembrane helix</keyword>
<dbReference type="Proteomes" id="UP000008641">
    <property type="component" value="Chromosome"/>
</dbReference>
<name>F0NZB9_WEEVC</name>
<proteinExistence type="predicted"/>
<reference evidence="2 3" key="1">
    <citation type="journal article" date="2011" name="Stand. Genomic Sci.">
        <title>Complete genome sequence of Weeksella virosa type strain (9751).</title>
        <authorList>
            <person name="Lang E."/>
            <person name="Teshima H."/>
            <person name="Lucas S."/>
            <person name="Lapidus A."/>
            <person name="Hammon N."/>
            <person name="Deshpande S."/>
            <person name="Nolan M."/>
            <person name="Cheng J.F."/>
            <person name="Pitluck S."/>
            <person name="Liolios K."/>
            <person name="Pagani I."/>
            <person name="Mikhailova N."/>
            <person name="Ivanova N."/>
            <person name="Mavromatis K."/>
            <person name="Pati A."/>
            <person name="Tapia R."/>
            <person name="Han C."/>
            <person name="Goodwin L."/>
            <person name="Chen A."/>
            <person name="Palaniappan K."/>
            <person name="Land M."/>
            <person name="Hauser L."/>
            <person name="Chang Y.J."/>
            <person name="Jeffries C.D."/>
            <person name="Brambilla E.M."/>
            <person name="Kopitz M."/>
            <person name="Rohde M."/>
            <person name="Goker M."/>
            <person name="Tindall B.J."/>
            <person name="Detter J.C."/>
            <person name="Woyke T."/>
            <person name="Bristow J."/>
            <person name="Eisen J.A."/>
            <person name="Markowitz V."/>
            <person name="Hugenholtz P."/>
            <person name="Klenk H.P."/>
            <person name="Kyrpides N.C."/>
        </authorList>
    </citation>
    <scope>NUCLEOTIDE SEQUENCE [LARGE SCALE GENOMIC DNA]</scope>
    <source>
        <strain evidence="3">ATCC 43766 / DSM 16922 / JCM 21250 / NBRC 16016 / NCTC 11634 / CL345/78</strain>
    </source>
</reference>
<feature type="transmembrane region" description="Helical" evidence="1">
    <location>
        <begin position="31"/>
        <end position="48"/>
    </location>
</feature>
<keyword evidence="3" id="KW-1185">Reference proteome</keyword>